<feature type="transmembrane region" description="Helical" evidence="1">
    <location>
        <begin position="467"/>
        <end position="487"/>
    </location>
</feature>
<feature type="transmembrane region" description="Helical" evidence="1">
    <location>
        <begin position="1843"/>
        <end position="1863"/>
    </location>
</feature>
<feature type="transmembrane region" description="Helical" evidence="1">
    <location>
        <begin position="1601"/>
        <end position="1619"/>
    </location>
</feature>
<feature type="transmembrane region" description="Helical" evidence="1">
    <location>
        <begin position="343"/>
        <end position="361"/>
    </location>
</feature>
<feature type="transmembrane region" description="Helical" evidence="1">
    <location>
        <begin position="891"/>
        <end position="909"/>
    </location>
</feature>
<gene>
    <name evidence="2" type="ordered locus">Psta_3388</name>
</gene>
<feature type="transmembrane region" description="Helical" evidence="1">
    <location>
        <begin position="279"/>
        <end position="299"/>
    </location>
</feature>
<feature type="transmembrane region" description="Helical" evidence="1">
    <location>
        <begin position="792"/>
        <end position="811"/>
    </location>
</feature>
<feature type="transmembrane region" description="Helical" evidence="1">
    <location>
        <begin position="621"/>
        <end position="642"/>
    </location>
</feature>
<feature type="transmembrane region" description="Helical" evidence="1">
    <location>
        <begin position="975"/>
        <end position="992"/>
    </location>
</feature>
<dbReference type="KEGG" id="psl:Psta_3388"/>
<protein>
    <submittedName>
        <fullName evidence="2">Uncharacterized protein</fullName>
    </submittedName>
</protein>
<feature type="transmembrane region" description="Helical" evidence="1">
    <location>
        <begin position="588"/>
        <end position="609"/>
    </location>
</feature>
<feature type="transmembrane region" description="Helical" evidence="1">
    <location>
        <begin position="947"/>
        <end position="968"/>
    </location>
</feature>
<dbReference type="STRING" id="530564.Psta_3388"/>
<feature type="transmembrane region" description="Helical" evidence="1">
    <location>
        <begin position="368"/>
        <end position="385"/>
    </location>
</feature>
<feature type="transmembrane region" description="Helical" evidence="1">
    <location>
        <begin position="6"/>
        <end position="29"/>
    </location>
</feature>
<feature type="transmembrane region" description="Helical" evidence="1">
    <location>
        <begin position="311"/>
        <end position="331"/>
    </location>
</feature>
<feature type="transmembrane region" description="Helical" evidence="1">
    <location>
        <begin position="1195"/>
        <end position="1215"/>
    </location>
</feature>
<feature type="transmembrane region" description="Helical" evidence="1">
    <location>
        <begin position="397"/>
        <end position="419"/>
    </location>
</feature>
<reference evidence="2 3" key="1">
    <citation type="journal article" date="2009" name="Stand. Genomic Sci.">
        <title>Complete genome sequence of Pirellula staleyi type strain (ATCC 27377).</title>
        <authorList>
            <person name="Clum A."/>
            <person name="Tindall B.J."/>
            <person name="Sikorski J."/>
            <person name="Ivanova N."/>
            <person name="Mavrommatis K."/>
            <person name="Lucas S."/>
            <person name="Glavina del Rio T."/>
            <person name="Nolan M."/>
            <person name="Chen F."/>
            <person name="Tice H."/>
            <person name="Pitluck S."/>
            <person name="Cheng J.F."/>
            <person name="Chertkov O."/>
            <person name="Brettin T."/>
            <person name="Han C."/>
            <person name="Detter J.C."/>
            <person name="Kuske C."/>
            <person name="Bruce D."/>
            <person name="Goodwin L."/>
            <person name="Ovchinikova G."/>
            <person name="Pati A."/>
            <person name="Mikhailova N."/>
            <person name="Chen A."/>
            <person name="Palaniappan K."/>
            <person name="Land M."/>
            <person name="Hauser L."/>
            <person name="Chang Y.J."/>
            <person name="Jeffries C.D."/>
            <person name="Chain P."/>
            <person name="Rohde M."/>
            <person name="Goker M."/>
            <person name="Bristow J."/>
            <person name="Eisen J.A."/>
            <person name="Markowitz V."/>
            <person name="Hugenholtz P."/>
            <person name="Kyrpides N.C."/>
            <person name="Klenk H.P."/>
            <person name="Lapidus A."/>
        </authorList>
    </citation>
    <scope>NUCLEOTIDE SEQUENCE [LARGE SCALE GENOMIC DNA]</scope>
    <source>
        <strain evidence="3">ATCC 27377 / DSM 6068 / ICPB 4128</strain>
    </source>
</reference>
<organism evidence="2 3">
    <name type="scientific">Pirellula staleyi (strain ATCC 27377 / DSM 6068 / ICPB 4128)</name>
    <name type="common">Pirella staleyi</name>
    <dbReference type="NCBI Taxonomy" id="530564"/>
    <lineage>
        <taxon>Bacteria</taxon>
        <taxon>Pseudomonadati</taxon>
        <taxon>Planctomycetota</taxon>
        <taxon>Planctomycetia</taxon>
        <taxon>Pirellulales</taxon>
        <taxon>Pirellulaceae</taxon>
        <taxon>Pirellula</taxon>
    </lineage>
</organism>
<feature type="transmembrane region" description="Helical" evidence="1">
    <location>
        <begin position="2043"/>
        <end position="2061"/>
    </location>
</feature>
<feature type="transmembrane region" description="Helical" evidence="1">
    <location>
        <begin position="1410"/>
        <end position="1436"/>
    </location>
</feature>
<feature type="transmembrane region" description="Helical" evidence="1">
    <location>
        <begin position="1336"/>
        <end position="1357"/>
    </location>
</feature>
<feature type="transmembrane region" description="Helical" evidence="1">
    <location>
        <begin position="1801"/>
        <end position="1823"/>
    </location>
</feature>
<feature type="transmembrane region" description="Helical" evidence="1">
    <location>
        <begin position="1266"/>
        <end position="1289"/>
    </location>
</feature>
<feature type="transmembrane region" description="Helical" evidence="1">
    <location>
        <begin position="1004"/>
        <end position="1022"/>
    </location>
</feature>
<feature type="transmembrane region" description="Helical" evidence="1">
    <location>
        <begin position="766"/>
        <end position="785"/>
    </location>
</feature>
<evidence type="ECO:0000313" key="3">
    <source>
        <dbReference type="Proteomes" id="UP000001887"/>
    </source>
</evidence>
<feature type="transmembrane region" description="Helical" evidence="1">
    <location>
        <begin position="1091"/>
        <end position="1113"/>
    </location>
</feature>
<proteinExistence type="predicted"/>
<dbReference type="EMBL" id="CP001848">
    <property type="protein sequence ID" value="ADB18052.1"/>
    <property type="molecule type" value="Genomic_DNA"/>
</dbReference>
<feature type="transmembrane region" description="Helical" evidence="1">
    <location>
        <begin position="1681"/>
        <end position="1701"/>
    </location>
</feature>
<feature type="transmembrane region" description="Helical" evidence="1">
    <location>
        <begin position="1737"/>
        <end position="1758"/>
    </location>
</feature>
<feature type="transmembrane region" description="Helical" evidence="1">
    <location>
        <begin position="1235"/>
        <end position="1254"/>
    </location>
</feature>
<feature type="transmembrane region" description="Helical" evidence="1">
    <location>
        <begin position="525"/>
        <end position="542"/>
    </location>
</feature>
<feature type="transmembrane region" description="Helical" evidence="1">
    <location>
        <begin position="2013"/>
        <end position="2031"/>
    </location>
</feature>
<feature type="transmembrane region" description="Helical" evidence="1">
    <location>
        <begin position="1442"/>
        <end position="1462"/>
    </location>
</feature>
<accession>D2QXX5</accession>
<feature type="transmembrane region" description="Helical" evidence="1">
    <location>
        <begin position="736"/>
        <end position="760"/>
    </location>
</feature>
<feature type="transmembrane region" description="Helical" evidence="1">
    <location>
        <begin position="1500"/>
        <end position="1521"/>
    </location>
</feature>
<feature type="transmembrane region" description="Helical" evidence="1">
    <location>
        <begin position="1625"/>
        <end position="1645"/>
    </location>
</feature>
<feature type="transmembrane region" description="Helical" evidence="1">
    <location>
        <begin position="549"/>
        <end position="568"/>
    </location>
</feature>
<feature type="transmembrane region" description="Helical" evidence="1">
    <location>
        <begin position="672"/>
        <end position="691"/>
    </location>
</feature>
<feature type="transmembrane region" description="Helical" evidence="1">
    <location>
        <begin position="1713"/>
        <end position="1730"/>
    </location>
</feature>
<feature type="transmembrane region" description="Helical" evidence="1">
    <location>
        <begin position="2120"/>
        <end position="2140"/>
    </location>
</feature>
<keyword evidence="3" id="KW-1185">Reference proteome</keyword>
<feature type="transmembrane region" description="Helical" evidence="1">
    <location>
        <begin position="823"/>
        <end position="842"/>
    </location>
</feature>
<feature type="transmembrane region" description="Helical" evidence="1">
    <location>
        <begin position="1906"/>
        <end position="1926"/>
    </location>
</feature>
<evidence type="ECO:0000313" key="2">
    <source>
        <dbReference type="EMBL" id="ADB18052.1"/>
    </source>
</evidence>
<keyword evidence="1" id="KW-0812">Transmembrane</keyword>
<feature type="transmembrane region" description="Helical" evidence="1">
    <location>
        <begin position="435"/>
        <end position="455"/>
    </location>
</feature>
<feature type="transmembrane region" description="Helical" evidence="1">
    <location>
        <begin position="254"/>
        <end position="273"/>
    </location>
</feature>
<feature type="transmembrane region" description="Helical" evidence="1">
    <location>
        <begin position="2093"/>
        <end position="2114"/>
    </location>
</feature>
<feature type="transmembrane region" description="Helical" evidence="1">
    <location>
        <begin position="2067"/>
        <end position="2088"/>
    </location>
</feature>
<feature type="transmembrane region" description="Helical" evidence="1">
    <location>
        <begin position="1541"/>
        <end position="1563"/>
    </location>
</feature>
<dbReference type="Proteomes" id="UP000001887">
    <property type="component" value="Chromosome"/>
</dbReference>
<feature type="transmembrane region" description="Helical" evidence="1">
    <location>
        <begin position="648"/>
        <end position="667"/>
    </location>
</feature>
<feature type="transmembrane region" description="Helical" evidence="1">
    <location>
        <begin position="1984"/>
        <end position="2001"/>
    </location>
</feature>
<feature type="transmembrane region" description="Helical" evidence="1">
    <location>
        <begin position="1125"/>
        <end position="1152"/>
    </location>
</feature>
<feature type="transmembrane region" description="Helical" evidence="1">
    <location>
        <begin position="499"/>
        <end position="519"/>
    </location>
</feature>
<feature type="transmembrane region" description="Helical" evidence="1">
    <location>
        <begin position="1309"/>
        <end position="1329"/>
    </location>
</feature>
<feature type="transmembrane region" description="Helical" evidence="1">
    <location>
        <begin position="1770"/>
        <end position="1789"/>
    </location>
</feature>
<feature type="transmembrane region" description="Helical" evidence="1">
    <location>
        <begin position="1469"/>
        <end position="1488"/>
    </location>
</feature>
<keyword evidence="1" id="KW-0472">Membrane</keyword>
<evidence type="ECO:0000256" key="1">
    <source>
        <dbReference type="SAM" id="Phobius"/>
    </source>
</evidence>
<feature type="transmembrane region" description="Helical" evidence="1">
    <location>
        <begin position="1048"/>
        <end position="1071"/>
    </location>
</feature>
<keyword evidence="1" id="KW-1133">Transmembrane helix</keyword>
<feature type="transmembrane region" description="Helical" evidence="1">
    <location>
        <begin position="1164"/>
        <end position="1188"/>
    </location>
</feature>
<name>D2QXX5_PIRSD</name>
<sequence length="2159" mass="233198">MAGIILFIVVMVVVTLVGHGIWVFLAWLFTSAREDRHGLPTTSQLSCCARCGTAMTSAERQCSICSWPLPTAQSDRSQAILWAVGAQLARYCRLGLLSPQTMQLWMTRLNPPPTSAASPQVEAATTPAAVAPAAESPTTEVPAAPPLAPALVMGEPDIAAPVPVASSMVDAPIEAMIVEPAILESPVSEPATPRSIEDRARRYLENRELAAQENAATVALAAQATTAAERPKREGLAKLLSAFLEEKNIRWGELVGGLLIVGCTVALVISFWSEINDRPLLKFLLLNGVTAAIFGMGFYTQHSWKLRTTSLGLQLIGMLLVPLNFLAIAAFTSKAPPSDPLSLGGELLSLVFFGTLSFYAARELVPAWRWHCTLAAMLMCVWQLLTRRFIQADATNAAIYLFATVPVATYLITFGLALIDARRAWQWSERKTNRLFTLLGLTTIGVLLPLGVLLYQTQQSYRALEKLSPLLTLLASPALMLGVVAMLKIQKRSLLWQRIISVSIGLLGGLLTVVSLVLAWPAPMLLLPTLGFIAGFFLFLSIRFRLAAAHLPACMALLVVLLILWQVLSGNVALDSLESEKLATGLVSGSSGFVLIGAAVLFVISSVILEKRSLPHDSAWHMRSAELAATLGFILVSVAGLGRSGDPIGATFAYLFLAIATAITSLVTRRQLLAQLASALLLITCVQAIVFRYTLIHQLEAPWVAALLAHATFAIVGNYSLRWFPPLEREPLSPQSAYTAALSLVAATGCIAFASLTMSWEMSTLYVSWLTSLVLLVALLLPMPLLFEGFQLLLALSVGLGVLAAASRQTWFTEAELPYRHPWLWIAQGIAFALQSAGWKVARLIYAHRWLGATAPDTTSEQPPTSFDPQLSIPNWLATYERELRLKFDHIAAIIALVILVGSSCYAVLPGAAQEISPVQVTAPFARKDLQPIAAEKFELLGAPHTLAAGFPAAILTLTVFAALVLGLWQHGKSLRIPAILLVLFAFTLQLATFWEAEVATTSALRWLLALLVLVCSAVYLLRDRFTAFFSQLGLTWGSDEPLTPAHVLLATRAILVAIAIVPYLLMAAYISSAALQNYTFSAGQSQLIDAFKVVGVLSLVFASAVLAASFAAQESQALPQRFAAPLAIGSLILGAGPLAITWGFAIAQSLIVHPLLGPNVDSWFVAIGNPASFGMPLAIIALTLLGIGAFERRVGYVYAATHLLSIVATMVYLMLRAKMSRTLGPDAWTEVLQLNSAVLGVSAILWTSIVALYERQRTDKSPGDLPAQLPTLTIAQMLLATLLMLLTHVPTYLAHLSPPGSLTWSTHAGGWTGLCLLIISLVGTWMVLGTTFLRLFPTIGTAAILALVGVIVSTTAKPTTGSWLSHHLLEIGVIASGIWSLLLVPRSLRNWILVPTFSVDGQSPETPPSIWWLTGQASGCGLAISGLLTLIGLAANSFDPWHPLPAIAAYLTAAGMLVAIAMINDQRFFYWGVPPLATMASYAHWGWLSSGTPGFSPWILEWTQIFGMTLSACVALHALLERYWFSRSSSRAASPWPFQFSHLLLAMAIFVVGGRVALALMGDAIIFGTNIRPLIEVLSTASLVIAAVALLFARTTNVTLILCYFVGLLVTAEFVNQLDTRGTLFYFTSTLALAAFTVATSYLWSIRAKLYGLAEQLTFRTEAARPLAGSDQVSLRGSGLGWLVVATSMLSLVVIGLSFFGQLTFEIFEWRVSAAHAILAQAIAMALLAQGTIRTALQYASLGISVLFAIAAGFAFLPPDIVAPVLHRTVTAAVAISVMIPVLGLGLVKLTRRENEWTQAAYRLLPLLAMIASILFCVVLAIETQQFTETGSSQVLWPATVAVALALLLLIVAAIAAAVLPGRDPFQLSEQGRTAYVYAAELILALLVLHFRVSMPWLFAGWFLQFWPLLTIIVAFIGVGASEFAQRYKLHVLAQPLHNTASLLPLIPILGMWIVPSALHGSAVLLIVASLYAALALLRSSPLFSILALLAIQGAWWFFLGNSESLVIWKHPQLWLIPPTLAVLIATHFSRKRISVEQQTTIRYLAATVLYASSCADIFLRGVAVAPWLPLVLAGLSILGVMAGILLRVRAFLYLGTAFLLVAIFTMIWYAAVELERTWIWWVAGIVTGILIITLFGLFEKKRNDLLKLVDHLKKWDA</sequence>
<dbReference type="HOGENOM" id="CLU_232937_0_0_0"/>
<dbReference type="eggNOG" id="COG0457">
    <property type="taxonomic scope" value="Bacteria"/>
</dbReference>
<feature type="transmembrane region" description="Helical" evidence="1">
    <location>
        <begin position="703"/>
        <end position="724"/>
    </location>
</feature>
<feature type="transmembrane region" description="Helical" evidence="1">
    <location>
        <begin position="1875"/>
        <end position="1894"/>
    </location>
</feature>
<feature type="transmembrane region" description="Helical" evidence="1">
    <location>
        <begin position="1369"/>
        <end position="1389"/>
    </location>
</feature>